<evidence type="ECO:0000313" key="3">
    <source>
        <dbReference type="Proteomes" id="UP000741282"/>
    </source>
</evidence>
<organism evidence="2 3">
    <name type="scientific">Candidatus Dojkabacteria bacterium</name>
    <dbReference type="NCBI Taxonomy" id="2099670"/>
    <lineage>
        <taxon>Bacteria</taxon>
        <taxon>Candidatus Dojkabacteria</taxon>
    </lineage>
</organism>
<dbReference type="Proteomes" id="UP000741282">
    <property type="component" value="Unassembled WGS sequence"/>
</dbReference>
<reference evidence="2" key="1">
    <citation type="submission" date="2020-04" db="EMBL/GenBank/DDBJ databases">
        <authorList>
            <person name="Zhang T."/>
        </authorList>
    </citation>
    <scope>NUCLEOTIDE SEQUENCE</scope>
    <source>
        <strain evidence="2">HKST-UBA17</strain>
    </source>
</reference>
<comment type="caution">
    <text evidence="2">The sequence shown here is derived from an EMBL/GenBank/DDBJ whole genome shotgun (WGS) entry which is preliminary data.</text>
</comment>
<feature type="transmembrane region" description="Helical" evidence="1">
    <location>
        <begin position="47"/>
        <end position="65"/>
    </location>
</feature>
<evidence type="ECO:0000256" key="1">
    <source>
        <dbReference type="SAM" id="Phobius"/>
    </source>
</evidence>
<accession>A0A955KWY2</accession>
<dbReference type="EMBL" id="JAGQLN010000022">
    <property type="protein sequence ID" value="MCA9377177.1"/>
    <property type="molecule type" value="Genomic_DNA"/>
</dbReference>
<name>A0A955KWY2_9BACT</name>
<protein>
    <submittedName>
        <fullName evidence="2">Uncharacterized protein</fullName>
    </submittedName>
</protein>
<evidence type="ECO:0000313" key="2">
    <source>
        <dbReference type="EMBL" id="MCA9377177.1"/>
    </source>
</evidence>
<keyword evidence="1" id="KW-0812">Transmembrane</keyword>
<keyword evidence="1" id="KW-0472">Membrane</keyword>
<sequence length="135" mass="14764">MFFLVISKNFGVLFGRGGSIPGIRSIGTYTLAILSLLSVCLFWKEPILLAGVLLLLSIIMIGIGRDQIGLRLYLWITCGIAGSVAEFLAIQAGAWQYTDHAKSVPIWLPLLRGIAAIFIQQHSKGARRLPKVTIK</sequence>
<proteinExistence type="predicted"/>
<keyword evidence="1" id="KW-1133">Transmembrane helix</keyword>
<feature type="transmembrane region" description="Helical" evidence="1">
    <location>
        <begin position="72"/>
        <end position="92"/>
    </location>
</feature>
<gene>
    <name evidence="2" type="ORF">KC685_04630</name>
</gene>
<feature type="transmembrane region" description="Helical" evidence="1">
    <location>
        <begin position="21"/>
        <end position="41"/>
    </location>
</feature>
<dbReference type="AlphaFoldDB" id="A0A955KWY2"/>
<reference evidence="2" key="2">
    <citation type="journal article" date="2021" name="Microbiome">
        <title>Successional dynamics and alternative stable states in a saline activated sludge microbial community over 9 years.</title>
        <authorList>
            <person name="Wang Y."/>
            <person name="Ye J."/>
            <person name="Ju F."/>
            <person name="Liu L."/>
            <person name="Boyd J.A."/>
            <person name="Deng Y."/>
            <person name="Parks D.H."/>
            <person name="Jiang X."/>
            <person name="Yin X."/>
            <person name="Woodcroft B.J."/>
            <person name="Tyson G.W."/>
            <person name="Hugenholtz P."/>
            <person name="Polz M.F."/>
            <person name="Zhang T."/>
        </authorList>
    </citation>
    <scope>NUCLEOTIDE SEQUENCE</scope>
    <source>
        <strain evidence="2">HKST-UBA17</strain>
    </source>
</reference>